<accession>A0A8J6Q7N2</accession>
<name>A0A8J6Q7N2_9FLAO</name>
<evidence type="ECO:0000313" key="3">
    <source>
        <dbReference type="EMBL" id="MBD0836078.1"/>
    </source>
</evidence>
<evidence type="ECO:0000313" key="4">
    <source>
        <dbReference type="Proteomes" id="UP000602057"/>
    </source>
</evidence>
<feature type="domain" description="Protein FecR C-terminal" evidence="2">
    <location>
        <begin position="235"/>
        <end position="303"/>
    </location>
</feature>
<feature type="domain" description="FecR protein" evidence="1">
    <location>
        <begin position="94"/>
        <end position="191"/>
    </location>
</feature>
<organism evidence="3 4">
    <name type="scientific">Aestuariibaculum suncheonense</name>
    <dbReference type="NCBI Taxonomy" id="1028745"/>
    <lineage>
        <taxon>Bacteria</taxon>
        <taxon>Pseudomonadati</taxon>
        <taxon>Bacteroidota</taxon>
        <taxon>Flavobacteriia</taxon>
        <taxon>Flavobacteriales</taxon>
        <taxon>Flavobacteriaceae</taxon>
    </lineage>
</organism>
<comment type="caution">
    <text evidence="3">The sequence shown here is derived from an EMBL/GenBank/DDBJ whole genome shotgun (WGS) entry which is preliminary data.</text>
</comment>
<dbReference type="AlphaFoldDB" id="A0A8J6Q7N2"/>
<dbReference type="Pfam" id="PF16344">
    <property type="entry name" value="FecR_C"/>
    <property type="match status" value="1"/>
</dbReference>
<evidence type="ECO:0000259" key="2">
    <source>
        <dbReference type="Pfam" id="PF16344"/>
    </source>
</evidence>
<dbReference type="Gene3D" id="2.60.120.1440">
    <property type="match status" value="1"/>
</dbReference>
<proteinExistence type="predicted"/>
<dbReference type="Proteomes" id="UP000602057">
    <property type="component" value="Unassembled WGS sequence"/>
</dbReference>
<dbReference type="InterPro" id="IPR012373">
    <property type="entry name" value="Ferrdict_sens_TM"/>
</dbReference>
<dbReference type="InterPro" id="IPR032508">
    <property type="entry name" value="FecR_C"/>
</dbReference>
<gene>
    <name evidence="3" type="ORF">ICJ84_11560</name>
</gene>
<dbReference type="PANTHER" id="PTHR30273:SF2">
    <property type="entry name" value="PROTEIN FECR"/>
    <property type="match status" value="1"/>
</dbReference>
<sequence>MAVAAVLLAFVSLVYVLKGNLTNANQEELIPVIVNNQIIPGSNQAVLTLDDGTNIELGDDHTYASNIANGNNKSLVYHLGKDSQSSSITKFNTLTIPRGGQFKLELADGTKVWLNSDSQLRYPIAFHGDSRGVELIYGEAYFDVSPSTNHNGASFKVVKGDQEIEVLGTEFNVKAYHEDQDIQTTLVEGKVAINFHGIEKILKPNDQAVSHLVNQSIDVRQVDVKYVTSWKEGVFNFEGETLKNIMQVLSRWYDMDVHFENKSLESTRFIGVLRRNQSIEEIMNVIMTTSINNYEINNKRLIIK</sequence>
<evidence type="ECO:0000259" key="1">
    <source>
        <dbReference type="Pfam" id="PF04773"/>
    </source>
</evidence>
<reference evidence="3" key="2">
    <citation type="submission" date="2020-09" db="EMBL/GenBank/DDBJ databases">
        <authorList>
            <person name="Wu Z."/>
        </authorList>
    </citation>
    <scope>NUCLEOTIDE SEQUENCE</scope>
    <source>
        <strain evidence="3">SC17</strain>
    </source>
</reference>
<dbReference type="GO" id="GO:0016989">
    <property type="term" value="F:sigma factor antagonist activity"/>
    <property type="evidence" value="ECO:0007669"/>
    <property type="project" value="TreeGrafter"/>
</dbReference>
<dbReference type="PIRSF" id="PIRSF018266">
    <property type="entry name" value="FecR"/>
    <property type="match status" value="1"/>
</dbReference>
<dbReference type="PANTHER" id="PTHR30273">
    <property type="entry name" value="PERIPLASMIC SIGNAL SENSOR AND SIGMA FACTOR ACTIVATOR FECR-RELATED"/>
    <property type="match status" value="1"/>
</dbReference>
<reference evidence="3" key="1">
    <citation type="journal article" date="2013" name="Int. J. Syst. Evol. Microbiol.">
        <title>Aestuariibaculum suncheonense gen. nov., sp. nov., a marine bacterium of the family Flavobacteriaceae isolated from a tidal flat and emended descriptions of the genera Gaetbulibacter and Tamlana.</title>
        <authorList>
            <person name="Jeong S.H."/>
            <person name="Park M.S."/>
            <person name="Jin H.M."/>
            <person name="Lee K."/>
            <person name="Park W."/>
            <person name="Jeon C.O."/>
        </authorList>
    </citation>
    <scope>NUCLEOTIDE SEQUENCE</scope>
    <source>
        <strain evidence="3">SC17</strain>
    </source>
</reference>
<dbReference type="InterPro" id="IPR006860">
    <property type="entry name" value="FecR"/>
</dbReference>
<dbReference type="RefSeq" id="WP_188216569.1">
    <property type="nucleotide sequence ID" value="NZ_BAABGH010000007.1"/>
</dbReference>
<keyword evidence="4" id="KW-1185">Reference proteome</keyword>
<dbReference type="EMBL" id="JACVXC010000004">
    <property type="protein sequence ID" value="MBD0836078.1"/>
    <property type="molecule type" value="Genomic_DNA"/>
</dbReference>
<dbReference type="Gene3D" id="3.55.50.30">
    <property type="match status" value="1"/>
</dbReference>
<dbReference type="Pfam" id="PF04773">
    <property type="entry name" value="FecR"/>
    <property type="match status" value="1"/>
</dbReference>
<protein>
    <submittedName>
        <fullName evidence="3">DUF4974 domain-containing protein</fullName>
    </submittedName>
</protein>